<feature type="chain" id="PRO_5037274453" evidence="1">
    <location>
        <begin position="22"/>
        <end position="577"/>
    </location>
</feature>
<evidence type="ECO:0000313" key="4">
    <source>
        <dbReference type="WBParaSite" id="ACRNAN_Path_1003.g3852.t1"/>
    </source>
</evidence>
<name>A0A914BU96_9BILA</name>
<evidence type="ECO:0000313" key="3">
    <source>
        <dbReference type="Proteomes" id="UP000887540"/>
    </source>
</evidence>
<feature type="signal peptide" evidence="1">
    <location>
        <begin position="1"/>
        <end position="21"/>
    </location>
</feature>
<feature type="domain" description="EB" evidence="2">
    <location>
        <begin position="419"/>
        <end position="486"/>
    </location>
</feature>
<accession>A0A914BU96</accession>
<dbReference type="Pfam" id="PF01683">
    <property type="entry name" value="EB"/>
    <property type="match status" value="1"/>
</dbReference>
<keyword evidence="3" id="KW-1185">Reference proteome</keyword>
<protein>
    <submittedName>
        <fullName evidence="4">EB domain-containing protein</fullName>
    </submittedName>
</protein>
<reference evidence="4" key="1">
    <citation type="submission" date="2022-11" db="UniProtKB">
        <authorList>
            <consortium name="WormBaseParasite"/>
        </authorList>
    </citation>
    <scope>IDENTIFICATION</scope>
</reference>
<dbReference type="Proteomes" id="UP000887540">
    <property type="component" value="Unplaced"/>
</dbReference>
<dbReference type="SMART" id="SM00289">
    <property type="entry name" value="WR1"/>
    <property type="match status" value="5"/>
</dbReference>
<dbReference type="InterPro" id="IPR006150">
    <property type="entry name" value="Cys_repeat_1"/>
</dbReference>
<evidence type="ECO:0000259" key="2">
    <source>
        <dbReference type="Pfam" id="PF01683"/>
    </source>
</evidence>
<dbReference type="AlphaFoldDB" id="A0A914BU96"/>
<dbReference type="WBParaSite" id="ACRNAN_Path_1003.g3852.t1">
    <property type="protein sequence ID" value="ACRNAN_Path_1003.g3852.t1"/>
    <property type="gene ID" value="ACRNAN_Path_1003.g3852"/>
</dbReference>
<evidence type="ECO:0000256" key="1">
    <source>
        <dbReference type="SAM" id="SignalP"/>
    </source>
</evidence>
<organism evidence="3 4">
    <name type="scientific">Acrobeloides nanus</name>
    <dbReference type="NCBI Taxonomy" id="290746"/>
    <lineage>
        <taxon>Eukaryota</taxon>
        <taxon>Metazoa</taxon>
        <taxon>Ecdysozoa</taxon>
        <taxon>Nematoda</taxon>
        <taxon>Chromadorea</taxon>
        <taxon>Rhabditida</taxon>
        <taxon>Tylenchina</taxon>
        <taxon>Cephalobomorpha</taxon>
        <taxon>Cephaloboidea</taxon>
        <taxon>Cephalobidae</taxon>
        <taxon>Acrobeloides</taxon>
    </lineage>
</organism>
<dbReference type="InterPro" id="IPR006149">
    <property type="entry name" value="EB_dom"/>
</dbReference>
<sequence length="577" mass="63195">MNSCVLIFLFLGYLSIRVISSATLGSPCSYSFQCLKGAFCYENICRKAACRINHDCPIDEVCTHGKVDDHYTDACFPLNLNHFSKLELCPGGGKPVVHFGGKSETCDLQKQCAGKGICNPFFGVCCSKLRICPYPKKPLLESFTNRPVICQFRGKLVTNCARGTCEQQSGFCCVSEDDQDTNPVIAPTPVHPPNHIPFVGEKCTRRMGCSGNAACVCDKHDRNCICECLKEMGYTLDAETKTCKRSRRRLKEKCKSDMECQAAFSECTSGGCRCKSGFQRDGNGGCMPTSYRCVNHAEPLKFEGRLVTCTTLKSEQTLRLLMDSAVKNSTILQAEKHKKFKNCPSSYYCVAVFDLPKKPNLYQGFCCPLPAPDAPVCPVGNPFSGSAPPDYGCKDCPMDHFCHYDGIATKKEICCPKPCLSPDDVYVEGQCYAIGYLGDSCVKAEQCIGRGRTSSITSSGVDLADMECVKGICECPKGFLAVEGSCTRIECTIGNRGEPITDSLGHIIKCRKSSDCSQGSQCDPQYKVCCKTMGANRCPKGFIETGEKCAENICSEISDRCIVPKNSKHKICCREEN</sequence>
<keyword evidence="1" id="KW-0732">Signal</keyword>
<proteinExistence type="predicted"/>